<organism evidence="2 3">
    <name type="scientific">Paenimyroides ummariense</name>
    <dbReference type="NCBI Taxonomy" id="913024"/>
    <lineage>
        <taxon>Bacteria</taxon>
        <taxon>Pseudomonadati</taxon>
        <taxon>Bacteroidota</taxon>
        <taxon>Flavobacteriia</taxon>
        <taxon>Flavobacteriales</taxon>
        <taxon>Flavobacteriaceae</taxon>
        <taxon>Paenimyroides</taxon>
    </lineage>
</organism>
<proteinExistence type="predicted"/>
<evidence type="ECO:0000313" key="2">
    <source>
        <dbReference type="EMBL" id="SFN75885.1"/>
    </source>
</evidence>
<evidence type="ECO:0000259" key="1">
    <source>
        <dbReference type="Pfam" id="PF08885"/>
    </source>
</evidence>
<evidence type="ECO:0000313" key="3">
    <source>
        <dbReference type="Proteomes" id="UP000199036"/>
    </source>
</evidence>
<accession>A0A1I5BM98</accession>
<protein>
    <submittedName>
        <fullName evidence="2">GSCFA family protein</fullName>
    </submittedName>
</protein>
<gene>
    <name evidence="2" type="ORF">SAMN05421741_11058</name>
</gene>
<dbReference type="AlphaFoldDB" id="A0A1I5BM98"/>
<dbReference type="STRING" id="913024.SAMN05421741_11058"/>
<dbReference type="RefSeq" id="WP_091522633.1">
    <property type="nucleotide sequence ID" value="NZ_FOVI01000010.1"/>
</dbReference>
<dbReference type="SUPFAM" id="SSF52266">
    <property type="entry name" value="SGNH hydrolase"/>
    <property type="match status" value="1"/>
</dbReference>
<feature type="domain" description="GSCFA" evidence="1">
    <location>
        <begin position="21"/>
        <end position="258"/>
    </location>
</feature>
<keyword evidence="3" id="KW-1185">Reference proteome</keyword>
<sequence>MQLQTFVPIQPLNNKINYHSKIVSVGSCFAVNMAQRFKQYQFVNTVNPLGILFHPRAISTLVQYAINSKVFSETDVFLHNEIWSCFHAHSDLNELEQEDIIDKLNQKISSFRNDIEQASHFIVTFGTAWVYRFIETNEIVANCHKVPQQKFQKELLSIDDCQKSIFQIEAGLRQINPNIQIIYTISPVRHIKDGFVENQRSKAHLIAALHQHLQENQNLNYYFPSYEIIMDELRDYRFYGKDMIHPNELAVDYIWESFVQNCIDPEILSTMKKVDEVQKGLAHRPFNPYTEAHQQFLDKLAVKLDELLEEYPFMNFR</sequence>
<dbReference type="OrthoDB" id="9807687at2"/>
<name>A0A1I5BM98_9FLAO</name>
<dbReference type="Proteomes" id="UP000199036">
    <property type="component" value="Unassembled WGS sequence"/>
</dbReference>
<dbReference type="EMBL" id="FOVI01000010">
    <property type="protein sequence ID" value="SFN75885.1"/>
    <property type="molecule type" value="Genomic_DNA"/>
</dbReference>
<reference evidence="3" key="1">
    <citation type="submission" date="2016-10" db="EMBL/GenBank/DDBJ databases">
        <authorList>
            <person name="Varghese N."/>
            <person name="Submissions S."/>
        </authorList>
    </citation>
    <scope>NUCLEOTIDE SEQUENCE [LARGE SCALE GENOMIC DNA]</scope>
    <source>
        <strain evidence="3">DS-12</strain>
    </source>
</reference>
<dbReference type="Pfam" id="PF08885">
    <property type="entry name" value="GSCFA"/>
    <property type="match status" value="1"/>
</dbReference>
<dbReference type="InterPro" id="IPR014982">
    <property type="entry name" value="GSCFA"/>
</dbReference>